<organism evidence="2 3">
    <name type="scientific">Ectocarpus siliculosus</name>
    <name type="common">Brown alga</name>
    <name type="synonym">Conferva siliculosa</name>
    <dbReference type="NCBI Taxonomy" id="2880"/>
    <lineage>
        <taxon>Eukaryota</taxon>
        <taxon>Sar</taxon>
        <taxon>Stramenopiles</taxon>
        <taxon>Ochrophyta</taxon>
        <taxon>PX clade</taxon>
        <taxon>Phaeophyceae</taxon>
        <taxon>Ectocarpales</taxon>
        <taxon>Ectocarpaceae</taxon>
        <taxon>Ectocarpus</taxon>
    </lineage>
</organism>
<evidence type="ECO:0000256" key="1">
    <source>
        <dbReference type="SAM" id="MobiDB-lite"/>
    </source>
</evidence>
<dbReference type="Proteomes" id="UP000002630">
    <property type="component" value="Linkage Group LG17"/>
</dbReference>
<dbReference type="InParanoid" id="D7G0P4"/>
<name>D7G0P4_ECTSI</name>
<proteinExistence type="predicted"/>
<dbReference type="EMBL" id="FN648613">
    <property type="protein sequence ID" value="CBJ33073.1"/>
    <property type="molecule type" value="Genomic_DNA"/>
</dbReference>
<feature type="compositionally biased region" description="Gly residues" evidence="1">
    <location>
        <begin position="241"/>
        <end position="257"/>
    </location>
</feature>
<sequence length="295" mass="30261">MAVRVSMAAANIAGISFAGKSPRWVPNWPSLSGIDQKTLEDIFDPRHVEEYVRGDLPPSMVRKFDRRKRRVDDLVDLLRYAWARKLEHVSELARLTHEKELHSAVSAALSVSTDVAEGAEGEPGLLGPTPAEEFFFLSPPGAVNAAPLTGVIIAAPVTGITGTAGPPSDVQVGPTAIHEASCGQGPKGHRDRAPAAEEAGSPPREGGSVDPWQTVCRTGAADRGTERGCGSTGRGTERGCGSAGRGTERGCGSGPGGQRDRVPAAAGANSPLGHGARGQAEAGRGNVTGASGGAA</sequence>
<reference evidence="2 3" key="1">
    <citation type="journal article" date="2010" name="Nature">
        <title>The Ectocarpus genome and the independent evolution of multicellularity in brown algae.</title>
        <authorList>
            <person name="Cock J.M."/>
            <person name="Sterck L."/>
            <person name="Rouze P."/>
            <person name="Scornet D."/>
            <person name="Allen A.E."/>
            <person name="Amoutzias G."/>
            <person name="Anthouard V."/>
            <person name="Artiguenave F."/>
            <person name="Aury J.M."/>
            <person name="Badger J.H."/>
            <person name="Beszteri B."/>
            <person name="Billiau K."/>
            <person name="Bonnet E."/>
            <person name="Bothwell J.H."/>
            <person name="Bowler C."/>
            <person name="Boyen C."/>
            <person name="Brownlee C."/>
            <person name="Carrano C.J."/>
            <person name="Charrier B."/>
            <person name="Cho G.Y."/>
            <person name="Coelho S.M."/>
            <person name="Collen J."/>
            <person name="Corre E."/>
            <person name="Da Silva C."/>
            <person name="Delage L."/>
            <person name="Delaroque N."/>
            <person name="Dittami S.M."/>
            <person name="Doulbeau S."/>
            <person name="Elias M."/>
            <person name="Farnham G."/>
            <person name="Gachon C.M."/>
            <person name="Gschloessl B."/>
            <person name="Heesch S."/>
            <person name="Jabbari K."/>
            <person name="Jubin C."/>
            <person name="Kawai H."/>
            <person name="Kimura K."/>
            <person name="Kloareg B."/>
            <person name="Kupper F.C."/>
            <person name="Lang D."/>
            <person name="Le Bail A."/>
            <person name="Leblanc C."/>
            <person name="Lerouge P."/>
            <person name="Lohr M."/>
            <person name="Lopez P.J."/>
            <person name="Martens C."/>
            <person name="Maumus F."/>
            <person name="Michel G."/>
            <person name="Miranda-Saavedra D."/>
            <person name="Morales J."/>
            <person name="Moreau H."/>
            <person name="Motomura T."/>
            <person name="Nagasato C."/>
            <person name="Napoli C.A."/>
            <person name="Nelson D.R."/>
            <person name="Nyvall-Collen P."/>
            <person name="Peters A.F."/>
            <person name="Pommier C."/>
            <person name="Potin P."/>
            <person name="Poulain J."/>
            <person name="Quesneville H."/>
            <person name="Read B."/>
            <person name="Rensing S.A."/>
            <person name="Ritter A."/>
            <person name="Rousvoal S."/>
            <person name="Samanta M."/>
            <person name="Samson G."/>
            <person name="Schroeder D.C."/>
            <person name="Segurens B."/>
            <person name="Strittmatter M."/>
            <person name="Tonon T."/>
            <person name="Tregear J.W."/>
            <person name="Valentin K."/>
            <person name="von Dassow P."/>
            <person name="Yamagishi T."/>
            <person name="Van de Peer Y."/>
            <person name="Wincker P."/>
        </authorList>
    </citation>
    <scope>NUCLEOTIDE SEQUENCE [LARGE SCALE GENOMIC DNA]</scope>
    <source>
        <strain evidence="3">Ec32 / CCAP1310/4</strain>
    </source>
</reference>
<dbReference type="EMBL" id="FN649742">
    <property type="protein sequence ID" value="CBJ33073.1"/>
    <property type="molecule type" value="Genomic_DNA"/>
</dbReference>
<feature type="region of interest" description="Disordered" evidence="1">
    <location>
        <begin position="178"/>
        <end position="295"/>
    </location>
</feature>
<gene>
    <name evidence="2" type="ORF">Esi_0414_0019</name>
</gene>
<accession>D7G0P4</accession>
<evidence type="ECO:0000313" key="3">
    <source>
        <dbReference type="Proteomes" id="UP000002630"/>
    </source>
</evidence>
<keyword evidence="3" id="KW-1185">Reference proteome</keyword>
<evidence type="ECO:0000313" key="2">
    <source>
        <dbReference type="EMBL" id="CBJ33073.1"/>
    </source>
</evidence>
<protein>
    <submittedName>
        <fullName evidence="2">Uncharacterized protein</fullName>
    </submittedName>
</protein>
<dbReference type="AlphaFoldDB" id="D7G0P4"/>